<name>A0A0X3ARW9_9FLAO</name>
<keyword evidence="3 5" id="KW-0175">Coiled coil</keyword>
<sequence length="443" mass="51730">MVELFLVLFFSIIFLIIGIFIGKKINSLSNNSEKILLNEKIKVLNSKLNESEMIKDKELFEKEEIKKEREKLLLELARKDVDFENLVQKNREQRLEIQQIQDNFKKEFEIIASKILEQKTEKFTEQNRHNIKILLDPLQEKISIFEKRVEESQKENIGIHASLKEQLLHLQTQNIRISQEAENLTKALKGDTKIQGNWGELVLERVLEKSGLEKGREYFTQERFYSEDGKLYIPDVVIHLPDNKKMIIDSKVSLVSYERYVNEDREEEKKLHLKNHINSIKKHVNQLSSKNYYEMYANHTLDFILLFIPIETAFSVALNQDSSLYNKAFEENIVIVTPSTLLATLKTIDSMWNNQKQQRNAYEIAKTAGNLYDKFEGFLQDLLRIGKKIDESKNEYGNAMNKLIEGRGNLVSQIHNLKKMGAKAKKSLPEEILTKAQILENDP</sequence>
<proteinExistence type="inferred from homology"/>
<protein>
    <submittedName>
        <fullName evidence="7">DNA recombination protein RmuC</fullName>
    </submittedName>
</protein>
<organism evidence="7 8">
    <name type="scientific">Apibacter mensalis</name>
    <dbReference type="NCBI Taxonomy" id="1586267"/>
    <lineage>
        <taxon>Bacteria</taxon>
        <taxon>Pseudomonadati</taxon>
        <taxon>Bacteroidota</taxon>
        <taxon>Flavobacteriia</taxon>
        <taxon>Flavobacteriales</taxon>
        <taxon>Weeksellaceae</taxon>
        <taxon>Apibacter</taxon>
    </lineage>
</organism>
<feature type="transmembrane region" description="Helical" evidence="6">
    <location>
        <begin position="6"/>
        <end position="22"/>
    </location>
</feature>
<dbReference type="OrthoDB" id="370725at2"/>
<dbReference type="GO" id="GO:0006310">
    <property type="term" value="P:DNA recombination"/>
    <property type="evidence" value="ECO:0007669"/>
    <property type="project" value="UniProtKB-KW"/>
</dbReference>
<evidence type="ECO:0000256" key="1">
    <source>
        <dbReference type="ARBA" id="ARBA00003416"/>
    </source>
</evidence>
<keyword evidence="4" id="KW-0233">DNA recombination</keyword>
<dbReference type="Pfam" id="PF02646">
    <property type="entry name" value="RmuC"/>
    <property type="match status" value="1"/>
</dbReference>
<dbReference type="STRING" id="1586267.GCA_001418685_02076"/>
<dbReference type="InterPro" id="IPR003798">
    <property type="entry name" value="DNA_recombination_RmuC"/>
</dbReference>
<comment type="similarity">
    <text evidence="2">Belongs to the RmuC family.</text>
</comment>
<dbReference type="Proteomes" id="UP000182761">
    <property type="component" value="Unassembled WGS sequence"/>
</dbReference>
<evidence type="ECO:0000256" key="4">
    <source>
        <dbReference type="ARBA" id="ARBA00023172"/>
    </source>
</evidence>
<evidence type="ECO:0000313" key="8">
    <source>
        <dbReference type="Proteomes" id="UP000182761"/>
    </source>
</evidence>
<dbReference type="PANTHER" id="PTHR30563">
    <property type="entry name" value="DNA RECOMBINATION PROTEIN RMUC"/>
    <property type="match status" value="1"/>
</dbReference>
<feature type="coiled-coil region" evidence="5">
    <location>
        <begin position="62"/>
        <end position="103"/>
    </location>
</feature>
<dbReference type="EMBL" id="FCOR01000023">
    <property type="protein sequence ID" value="CVK17210.1"/>
    <property type="molecule type" value="Genomic_DNA"/>
</dbReference>
<comment type="function">
    <text evidence="1">Involved in DNA recombination.</text>
</comment>
<keyword evidence="6" id="KW-1133">Transmembrane helix</keyword>
<accession>A0A0X3ARW9</accession>
<dbReference type="AlphaFoldDB" id="A0A0X3ARW9"/>
<dbReference type="PANTHER" id="PTHR30563:SF0">
    <property type="entry name" value="DNA RECOMBINATION PROTEIN RMUC"/>
    <property type="match status" value="1"/>
</dbReference>
<keyword evidence="6" id="KW-0812">Transmembrane</keyword>
<evidence type="ECO:0000256" key="5">
    <source>
        <dbReference type="SAM" id="Coils"/>
    </source>
</evidence>
<evidence type="ECO:0000313" key="7">
    <source>
        <dbReference type="EMBL" id="CVK17210.1"/>
    </source>
</evidence>
<evidence type="ECO:0000256" key="6">
    <source>
        <dbReference type="SAM" id="Phobius"/>
    </source>
</evidence>
<evidence type="ECO:0000256" key="2">
    <source>
        <dbReference type="ARBA" id="ARBA00009840"/>
    </source>
</evidence>
<gene>
    <name evidence="7" type="ORF">Ga0061079_1234</name>
</gene>
<keyword evidence="6" id="KW-0472">Membrane</keyword>
<keyword evidence="8" id="KW-1185">Reference proteome</keyword>
<evidence type="ECO:0000256" key="3">
    <source>
        <dbReference type="ARBA" id="ARBA00023054"/>
    </source>
</evidence>
<reference evidence="7 8" key="1">
    <citation type="submission" date="2016-01" db="EMBL/GenBank/DDBJ databases">
        <authorList>
            <person name="McClelland M."/>
            <person name="Jain A."/>
            <person name="Saraogi P."/>
            <person name="Mendelson R."/>
            <person name="Westerman R."/>
            <person name="SanMiguel P."/>
            <person name="Csonka L."/>
        </authorList>
    </citation>
    <scope>NUCLEOTIDE SEQUENCE [LARGE SCALE GENOMIC DNA]</scope>
    <source>
        <strain evidence="7 8">R-53146</strain>
    </source>
</reference>